<comment type="caution">
    <text evidence="3">The sequence shown here is derived from an EMBL/GenBank/DDBJ whole genome shotgun (WGS) entry which is preliminary data.</text>
</comment>
<feature type="transmembrane region" description="Helical" evidence="2">
    <location>
        <begin position="210"/>
        <end position="232"/>
    </location>
</feature>
<accession>A0ABP6Y1E0</accession>
<keyword evidence="4" id="KW-1185">Reference proteome</keyword>
<feature type="compositionally biased region" description="Polar residues" evidence="1">
    <location>
        <begin position="127"/>
        <end position="137"/>
    </location>
</feature>
<evidence type="ECO:0000256" key="1">
    <source>
        <dbReference type="SAM" id="MobiDB-lite"/>
    </source>
</evidence>
<protein>
    <submittedName>
        <fullName evidence="3">Uncharacterized protein</fullName>
    </submittedName>
</protein>
<gene>
    <name evidence="3" type="ORF">GCM10022235_51810</name>
</gene>
<sequence length="5749" mass="615176">MPRPGDWDAIGLGGDPTPGDPEKIKALADGFQKMGGKAREIITAIEAVMNKNDDSVFVGDTADALRGKVDGRLRGHVESVASAFESSATALREWSGVVVEQQAKADAALNAGRGLAEDDPDRETHKNTAQAAGTYQSEQASSYAGRINGVSDIKMPISDCEVFWEAFKWLAIILIIPALIFGGPIALIALGVNLALFIKTIVDVAKGDASFLDLFLAGLGLIAPTTKALPIFSIVKAIGKGIGAGVKGIVQTFKNVFSKDFLFNGLLAGLKSMPMLANIAIRETGLFVVKNIRNFPINAANFGNNFGKIALNGIKNLGTGFANLPSTLFRGLGTIGKGFATGLGNTFKFVQAHFGNLQWTRIFLPVAADEIRAFRLAGMTDFGAFTQALKVGVIGRGIQGKNVFGMPMTSAIGKSIAGIPIETTGGALGGKTNFLHTMMNPPEMIPLNIKGLGEVSGAGFNAGHVSIAIDDIPTGNFAPVKGGDLGVSVHTPTVTTPGGIHIPSNAGTNVPVVPGGSIIPSAHVGTPQMPSNVVANLTQPAVGTPVLPIHVATGATPPSVHVNTNLGANGVVANIPSPHVGTPEFGNSLHMNNVNVQSPGLNNIGSLHVPTPNANSAGLSDLAGSAIRNNAPAVSPHFGTSIGEGAAHGFQTNHFKLSIDEVLNAPSPANFNGLHALNPPAVDRINAALDLVHNPGATTQGVTPPSIHTAKPAGTDVNVNVHLNGGADFKPPAPATIKVDNPGLAGAQNAPTVPSVNVQPINLPSRAADLHVQPATAHNAGQGTTVPSTNLPGNVGVPGHSLDAKAVTPETQLVPLHPQPAPAVHNNPGVHTPGFNGFDNAALHNPGMHNPGVHDPGYSLAKGADIGNSGHGTNTIASRSEIQLHGLTDRPGAYVKVERTEGGMSSYNLYGGGPDGRMDVLAGGNLRFTDTATGQTTRFDSGGIVIDQGLRLTKTDGVLRPTDHIVVTKGGEFRATTLTGDITPGIKITKLDNGGIQLIDEKGLTFHYNAQGKLDNQTLSAAWDKDLAAKAGVFRQPGDTDAMVNAKMADFGQVQRAQSHFDNALDNVAVHGERLDGPSTGPAVGDQVHIDLRAAENDLANAKASFESKHGLSVDNLQAQLDKLTIDSLKERPRLLGGVSRSFDLPNGNGMKFELNGSQISFSGPKADAFSSTLNGRTLTITEMGDAGKAAHTWTYSLGFGGRANQIGESFPLNGGLFDGQPISLQGAMGQFDKALVTDLRGNHLPVKFTDDGLIVPSPQGPLVYDKTGSFHGVGPSTGHDLPKPAAPAHLTGDDLVRWNAQADISRTHLTLAADNKQLDLFMKGVAGGSFTSKKGFDGYINPSALRDGSLVNNVHKFENFAKELAFKGPEDNLTVYRGVSMDPASAQAGKFTERLPISTSNTMKFQDEWAKNGVNTNRVVFEIDVPAGHSKMSMAYPDGYQAVKGDAPEINASQFEVTLSPTTLVRTGPNRTLDNGMTIIPVKAEQIPPSMYESVITAKWPGLSSETAFGDFVKSFELGALKQFPDLENVTSKAVSSTDGLTHTVTVSKPGFEGHDLTITVMRDPKADSVRVTIASDGANKFDQTWSKTDFSNIATDLRGGVLHNNEKFSNFPKPWQWEKATPFRAEGLSDAQVLQRMDDWAAVEKAQIELDSIKRDFGPQTGRVDGSSKAPSVGDQARLEIHLAEQQLVEAKAAFTQLHNLDADATADWLAALKQSDLKLNPGLLGASGRPGRGVDLPGADGVQVVRDGRNFKVSGEGADQFHLQTGADGNMVIQKLGDGGDVLHSWTMRPGFRPSVIGETLTLGDGPLAGKFLSLEGTAGKLDGVIDDVRGGMPVKAEGDGIVVAAPGGVFKYDRDGFFQGPGAHPGDQLGKAVPPPHLTGTDATRWTAQADISRTHLGEAMTNKPVENLMKDVAGGSFTSKKGYGGFVNPTALEDGTLLGKMQNFHTVTQDLLTKGPADNITLYRGVSMDPAAAKANEFTERLPISTSSSVKFQDEWAKNGVNSNRVVFEIDVPPAHNKLSMSYPEGYKPGAGEAKAWNQDQFEVTLAPTTFVRTGANRTLDNGITVIPVKAEMIPPSAYNDLINAKWGGLDSATAFDDFAKSFELTALRQFPDLESVTSKSVLSGDGMINKITVSKPGFEGHDMHITVTRNADADSVRVTVDVDGATKFDKSWSGQQFSNLATDLRGGVLHNNEQFTNLPQPARWAEEAAPPVHIDVKGKGKAVDQGSLGDDLASLNRNWDNDIASLNKAWADDIEAFNKAWADDLAAKTNVFRKVGDTDAVVDARMADFSRVEHAQGNVKAALDDIAQHGGRLDGASTRPDIGDQAHLQLSAAETDLANAKAAFEGKHAMKVDAIQQQLDNLLLDSLKDRPRLPGAGMRRPMPISGTDGMFKIEGNSVNFLGDGVDDFRGVLDGKALTVTKVDADGNVLRTLKYELNDLGWPMMKTDQLVLHGGGDVFDGRALTAEWSGGSFGRGAVDDLGDHVPVKYSTGEGEYSVPSMSGTQVYDRTGNFVRVEPGVKGKMADPIPPVHLEGDDLAKWMAQADISRTHLTAASKWDDVGDMMQMAYEGRFTSQKGFGGYIDPYVLETGLSKLTKDVHAFNDVAEGLLFDGPIAPTRVYRGIAIDSASAQGNKFVERLPVSTSTNWEFQKTWAKGADPGKRVVFQIDVPPAHGKLALSYPEGYQQGLKDARAFNPDQLEVTLSPTVLERTGDSFVKDGLTVIPVRARQIPPGQLDSLISERWPGMSSADAFDDFGRAFDQVHLQKFGNMSDVTVTSKLSTDGMVRDITVSKPGLPGHDMTIKITRNEYADSVHVTVTADGKTTLNRNWSQTEFSSIATDLRAGTLHENDVFIAMSKPAAWNKQTFSAQWDADFAAKANVFRKPGDTDALVNAKMEDFSRFQQSELNLKHAVDNLDLHGARPDGPSASGVSVGDEVRMDVDGARADLDTAKLGFKRKYDMDPDQLKAELGDAVKRPKLPGAGRQFEVPGGGVSYQVEGGAVQFTGTRAGEFTGSVNGREITITQVGASGETLSTWTFRQGFGRPNLTGQTIHLADGPLAGEVANLRGLMGQLDGTLGDGGVWPMKVVGDELFVATPGGPLRYGRDGSFHGPAPTSTSHLPAPALPATIHGDPVRWTNQVDLSRTHLTAAAENKAVENLMKDVMGGSFTSKRGFEGYVNPLALEDGTLVGKVQTFSDVTRDLLLKGGDRDITLYRGVSMDPASAKANEFVDRLPSSTSNNIKFQEEWAKNGVASNRFVFEIDVPAGHGKLSMSYPPGYQAGLDEARAWNQSQWEVTLAPTTLVRTGPNRFENGMTIIPVKAEAIAPSAYSDLINAKWPGMKSSDAFTDFAKSFERDNLRKFTGLEDITTTTVKSGDRLTITGTKPGFEGELKITVLRDAEADSVRVTVASDGLTTFDQTWSKTDFKHIATDLRGNVLHNSDLFAGRMEPASWKGAPAAKQTMEQIWNADSAARLDVFRRAGDTEADLTVRVDDFTRVQKAQNEYRAALAKYDELSGRPDGSSRGPALGDQARIELQTAQHNLDLAKNAFDAKHGVQFDGLQQQLDDLLSASIADRPRLVGGMRETTTGVGGSVRHNPMGGGPVRTHDLPADVQVRVQGGQAQIVGGVHSSVQMHQTGNVLTISKAGPDGFTPAHTWEYRVMRNGSLTLSGESVQLTHGPLAGRWLEMGEDGFTGNIYAGTFDDGLGGNWPVKANGDTITIASPQGALSFDRSTGAFRQLDQGLTANAPAPVVPAHLTGPDAAARWTGSVDLSRTHLAAAATDANVLKLMEDVRDGAFTSHRGYGGYVDLSMTNADSLVEKVDDFVRTTTDLAFHGPNARVTLYRGMSLDPLAAQADNFVERLPSSTSNGMEFQHTWAQNGAKSNRVVFEIDVPGEHAKLASAYPPHFQPGAADAPPVNPHQFEVTLAPTNLVRTGPNRVEDGLTIIPVRAEQLPQSTYDDLIHQEWPGFSSQQAFDDFGHAFSADGLRKFQGMTDVSATSTISHDGLVNTIKVSKPNSADDLTITITRNAGRDTVTVEGRFNGVRFFGNSWSGSEYLHFATDLKAGVLHNSDVFAGKIDPLSWRQAATNVSQTWSSDMAARANLFRQLGDSDALVLTRMDDFQAVQKTYDDFAAATRYGDENGPNAASTSNGLSIGDRAHFDLHAAQEKFVLAKQTFEAQHPGLSADGLLQGLDDLRIASVNGRPQGLGAGGYWSRPEANTTGYHVVEGNRTIHYDSGGTLTEVHFKLDGTTDRFVAHDADGWHVLGDGAENVAVRGLDDGGFRIYDADGGMQRYAADGTHLGDGASVLNAQGFRGDRFIEVDGAAGARLVDLQGTHVPGTTVDLLPDGGFRINTAQGNSARYGADGVLTADGLRLTDPQGLHGALFTEPNGAGGLRVVDVNGAPVPHTQVTRLGNGQLMVVDNNLGDIRYFGNNGLLEGTGVRVAHADFPGQVFLYRGTDGTFSFIDDLGTRLPHQVDVLQGGGFRLTDPANGIARTFDDAGLAIDRRIPLHQPGVQPGQQLIVVHDVHGNVSIRTGADAPGPGTVELTGNGGYRAIDGGNYHLYDANGAHQAHGIPVTLHGEDGFLEIGTAGAQRVDAQYAPIAGRQVNFDAARGEITVSRVGGEDVFDLQGVPVRQLTDLDGLGASQLGGRVTRDQNGVVTFVDNTGTAMPNRYHATVDAQGNVRVEIRLNGSPRNGEYHVYNRAGNLTEQGFPVLNNGQATPFRYVVDRANSTWTRTGGTSADGVFQHGKVEVTGVGNGQIKLISSSAKEVQVFERRWLPGGEIMDSFRKTDTLGFGTFNRRTTWATYDNAGGVSNWGKREFDTSGNSWMDVDHNGRQVHHYQQGLQKYDNPIADQIGPMGKAEKEITGHVLAVRGADGNWTWNRFDADGGLIGSGQRTWEKLGDGFIDRVRLPGQTTDDIAQQKWGTWNSTEHANQYQEFKLETGANGLERPGSWEIQGKAGKPVGSGTKLPNDDILSAHRVGEQRPPVWFRDYIQRNPVPEGNVSHVANDARYQIYRWETTGATNPGHGVRYVAGDESFVDVGLDGRFVRFEGKLHDGSKLKVGDQVEALTDAHPNPNGGAVMSWENDGTKGWRIFDNTNNSWQDFKPSMGPHQPGQGPDWILVRQSHPGGEVREFPEAGNTHIWVQRDAHGNLVGSSHQIPPYGHNPPTRYIEATGPADGSRWTWRELDLNGNPTGVGGERFHFKGSRDQSISWDNSFRDFDARGNLVRDRHMLDEGRYVESWKSGNNNWHSAEFDKFGQRADAAMTFDRRWSNGTGRWSNQWNGQSTHFRDVTPNGATHPGEVRFETPQHIGDGRPVRVREYHVDANGQSDLAQWKEFDFDKIIRERAASGANYLETDKLHGQWKIWDNNGRVVGERSDTGLVFELRDNRLILTGNEFDFRGSMTEFRGWNARIGDAQRQPWHLQSNWTFDPKALQAGGNPLRMEANYVSYGRLLTQKMLLTAGTEFVLDYAASLIIMAIIADAQNKPFSGTDALKALMNAAVGTTLRTVAGTALTETRLGGGLRDLKQTMGNLDGGSLATKRPNNNTAQWGVEWAGNTSATKWRGGTFDYGFGMLMLPLTGFVNGTMNAAIFGVPGKDGKTHTVGGWQALAEGGMSVATGYAIANSIGMLRTIGMGFSAGRYFQKGGIADMATGFGLKFFEKGMASLLAPALRASMNPEWSRPNPQPLILPPSVTVPQNQPQPQVTSGGVILPPGVQQPQPQPQPQPSAGPTGTP</sequence>
<dbReference type="Proteomes" id="UP001501222">
    <property type="component" value="Unassembled WGS sequence"/>
</dbReference>
<organism evidence="3 4">
    <name type="scientific">Kribbella ginsengisoli</name>
    <dbReference type="NCBI Taxonomy" id="363865"/>
    <lineage>
        <taxon>Bacteria</taxon>
        <taxon>Bacillati</taxon>
        <taxon>Actinomycetota</taxon>
        <taxon>Actinomycetes</taxon>
        <taxon>Propionibacteriales</taxon>
        <taxon>Kribbellaceae</taxon>
        <taxon>Kribbella</taxon>
    </lineage>
</organism>
<evidence type="ECO:0000256" key="2">
    <source>
        <dbReference type="SAM" id="Phobius"/>
    </source>
</evidence>
<evidence type="ECO:0000313" key="3">
    <source>
        <dbReference type="EMBL" id="GAA3575744.1"/>
    </source>
</evidence>
<feature type="compositionally biased region" description="Low complexity" evidence="1">
    <location>
        <begin position="5705"/>
        <end position="5733"/>
    </location>
</feature>
<keyword evidence="2" id="KW-0472">Membrane</keyword>
<keyword evidence="2" id="KW-0812">Transmembrane</keyword>
<name>A0ABP6Y1E0_9ACTN</name>
<evidence type="ECO:0000313" key="4">
    <source>
        <dbReference type="Proteomes" id="UP001501222"/>
    </source>
</evidence>
<reference evidence="4" key="1">
    <citation type="journal article" date="2019" name="Int. J. Syst. Evol. Microbiol.">
        <title>The Global Catalogue of Microorganisms (GCM) 10K type strain sequencing project: providing services to taxonomists for standard genome sequencing and annotation.</title>
        <authorList>
            <consortium name="The Broad Institute Genomics Platform"/>
            <consortium name="The Broad Institute Genome Sequencing Center for Infectious Disease"/>
            <person name="Wu L."/>
            <person name="Ma J."/>
        </authorList>
    </citation>
    <scope>NUCLEOTIDE SEQUENCE [LARGE SCALE GENOMIC DNA]</scope>
    <source>
        <strain evidence="4">JCM 16928</strain>
    </source>
</reference>
<feature type="compositionally biased region" description="Pro residues" evidence="1">
    <location>
        <begin position="5734"/>
        <end position="5749"/>
    </location>
</feature>
<feature type="region of interest" description="Disordered" evidence="1">
    <location>
        <begin position="114"/>
        <end position="137"/>
    </location>
</feature>
<feature type="region of interest" description="Disordered" evidence="1">
    <location>
        <begin position="5697"/>
        <end position="5749"/>
    </location>
</feature>
<proteinExistence type="predicted"/>
<feature type="region of interest" description="Disordered" evidence="1">
    <location>
        <begin position="4961"/>
        <end position="4984"/>
    </location>
</feature>
<keyword evidence="2" id="KW-1133">Transmembrane helix</keyword>
<dbReference type="RefSeq" id="WP_344844738.1">
    <property type="nucleotide sequence ID" value="NZ_BAABAA010000007.1"/>
</dbReference>
<feature type="transmembrane region" description="Helical" evidence="2">
    <location>
        <begin position="169"/>
        <end position="198"/>
    </location>
</feature>
<dbReference type="EMBL" id="BAABAA010000007">
    <property type="protein sequence ID" value="GAA3575744.1"/>
    <property type="molecule type" value="Genomic_DNA"/>
</dbReference>